<dbReference type="SMART" id="SM00220">
    <property type="entry name" value="S_TKc"/>
    <property type="match status" value="1"/>
</dbReference>
<organism evidence="6 7">
    <name type="scientific">Paramecium sonneborni</name>
    <dbReference type="NCBI Taxonomy" id="65129"/>
    <lineage>
        <taxon>Eukaryota</taxon>
        <taxon>Sar</taxon>
        <taxon>Alveolata</taxon>
        <taxon>Ciliophora</taxon>
        <taxon>Intramacronucleata</taxon>
        <taxon>Oligohymenophorea</taxon>
        <taxon>Peniculida</taxon>
        <taxon>Parameciidae</taxon>
        <taxon>Paramecium</taxon>
    </lineage>
</organism>
<dbReference type="GO" id="GO:0004674">
    <property type="term" value="F:protein serine/threonine kinase activity"/>
    <property type="evidence" value="ECO:0007669"/>
    <property type="project" value="InterPro"/>
</dbReference>
<keyword evidence="4" id="KW-0067">ATP-binding</keyword>
<dbReference type="PANTHER" id="PTHR24348:SF22">
    <property type="entry name" value="NON-SPECIFIC SERINE_THREONINE PROTEIN KINASE"/>
    <property type="match status" value="1"/>
</dbReference>
<dbReference type="PROSITE" id="PS00108">
    <property type="entry name" value="PROTEIN_KINASE_ST"/>
    <property type="match status" value="1"/>
</dbReference>
<comment type="caution">
    <text evidence="6">The sequence shown here is derived from an EMBL/GenBank/DDBJ whole genome shotgun (WGS) entry which is preliminary data.</text>
</comment>
<dbReference type="OrthoDB" id="3256376at2759"/>
<keyword evidence="3" id="KW-0418">Kinase</keyword>
<dbReference type="GO" id="GO:0010506">
    <property type="term" value="P:regulation of autophagy"/>
    <property type="evidence" value="ECO:0007669"/>
    <property type="project" value="InterPro"/>
</dbReference>
<dbReference type="InterPro" id="IPR000719">
    <property type="entry name" value="Prot_kinase_dom"/>
</dbReference>
<protein>
    <recommendedName>
        <fullName evidence="5">Protein kinase domain-containing protein</fullName>
    </recommendedName>
</protein>
<evidence type="ECO:0000256" key="3">
    <source>
        <dbReference type="ARBA" id="ARBA00022777"/>
    </source>
</evidence>
<evidence type="ECO:0000313" key="7">
    <source>
        <dbReference type="Proteomes" id="UP000692954"/>
    </source>
</evidence>
<evidence type="ECO:0000256" key="4">
    <source>
        <dbReference type="ARBA" id="ARBA00022840"/>
    </source>
</evidence>
<dbReference type="GO" id="GO:0000407">
    <property type="term" value="C:phagophore assembly site"/>
    <property type="evidence" value="ECO:0007669"/>
    <property type="project" value="TreeGrafter"/>
</dbReference>
<dbReference type="GO" id="GO:0016020">
    <property type="term" value="C:membrane"/>
    <property type="evidence" value="ECO:0007669"/>
    <property type="project" value="TreeGrafter"/>
</dbReference>
<dbReference type="GO" id="GO:0000045">
    <property type="term" value="P:autophagosome assembly"/>
    <property type="evidence" value="ECO:0007669"/>
    <property type="project" value="TreeGrafter"/>
</dbReference>
<proteinExistence type="predicted"/>
<dbReference type="PROSITE" id="PS50011">
    <property type="entry name" value="PROTEIN_KINASE_DOM"/>
    <property type="match status" value="1"/>
</dbReference>
<dbReference type="PANTHER" id="PTHR24348">
    <property type="entry name" value="SERINE/THREONINE-PROTEIN KINASE UNC-51-RELATED"/>
    <property type="match status" value="1"/>
</dbReference>
<keyword evidence="7" id="KW-1185">Reference proteome</keyword>
<accession>A0A8S1M6G6</accession>
<evidence type="ECO:0000256" key="1">
    <source>
        <dbReference type="ARBA" id="ARBA00022679"/>
    </source>
</evidence>
<dbReference type="AlphaFoldDB" id="A0A8S1M6G6"/>
<evidence type="ECO:0000256" key="2">
    <source>
        <dbReference type="ARBA" id="ARBA00022741"/>
    </source>
</evidence>
<dbReference type="GO" id="GO:0005776">
    <property type="term" value="C:autophagosome"/>
    <property type="evidence" value="ECO:0007669"/>
    <property type="project" value="TreeGrafter"/>
</dbReference>
<name>A0A8S1M6G6_9CILI</name>
<dbReference type="Pfam" id="PF00069">
    <property type="entry name" value="Pkinase"/>
    <property type="match status" value="1"/>
</dbReference>
<dbReference type="InterPro" id="IPR045269">
    <property type="entry name" value="Atg1-like"/>
</dbReference>
<gene>
    <name evidence="6" type="ORF">PSON_ATCC_30995.1.T0300309</name>
</gene>
<evidence type="ECO:0000313" key="6">
    <source>
        <dbReference type="EMBL" id="CAD8073391.1"/>
    </source>
</evidence>
<evidence type="ECO:0000259" key="5">
    <source>
        <dbReference type="PROSITE" id="PS50011"/>
    </source>
</evidence>
<dbReference type="GO" id="GO:0005829">
    <property type="term" value="C:cytosol"/>
    <property type="evidence" value="ECO:0007669"/>
    <property type="project" value="TreeGrafter"/>
</dbReference>
<feature type="domain" description="Protein kinase" evidence="5">
    <location>
        <begin position="14"/>
        <end position="268"/>
    </location>
</feature>
<dbReference type="EMBL" id="CAJJDN010000030">
    <property type="protein sequence ID" value="CAD8073391.1"/>
    <property type="molecule type" value="Genomic_DNA"/>
</dbReference>
<dbReference type="InterPro" id="IPR008271">
    <property type="entry name" value="Ser/Thr_kinase_AS"/>
</dbReference>
<dbReference type="GO" id="GO:0005524">
    <property type="term" value="F:ATP binding"/>
    <property type="evidence" value="ECO:0007669"/>
    <property type="project" value="UniProtKB-KW"/>
</dbReference>
<keyword evidence="1" id="KW-0808">Transferase</keyword>
<dbReference type="Proteomes" id="UP000692954">
    <property type="component" value="Unassembled WGS sequence"/>
</dbReference>
<reference evidence="6" key="1">
    <citation type="submission" date="2021-01" db="EMBL/GenBank/DDBJ databases">
        <authorList>
            <consortium name="Genoscope - CEA"/>
            <person name="William W."/>
        </authorList>
    </citation>
    <scope>NUCLEOTIDE SEQUENCE</scope>
</reference>
<sequence>MSQASIKLIGNYICNQVEILGQGLMCTVYEAKNRETNKYVALKQISKIQRSDTLTREKLRQLYELEIEILNKCKIKNYKNVISLIDNFETQNHFNIVLDLCDSNLKEYLEKQPGKRLEEQEAVDIFIQIFEGEKSLHELHYCHRDIKLENILIKDNCIKIADVSLAKYLEDLYQATSSRVGTPAYVAPEVRSQKWYSPYKADIYSLGVVLYNILYGVEDQRVDIIRKMENSPIKVNKVLQELIKNMLIEDPQKRADWQQVSFSIYQYMINNQQANSDSILMITSYYQSTWQQILQFLKQIIEDYSKFQNNNENLILSPSALFIIKLIYNNLEEKLLQSVISRQKEEEELYNIELNLISFYLKEYLKEAQKWYFCEQAAGKTILCDSQALKEEFMYRERSKNFNQHFQFYIADCVIKLDQLKCQTNGLKFLKKLLQLKLLIAYDYFNDFQQVQELLSKSKLSSEKHIISFCQEINQIETVEQYLNALSPIIQHVQY</sequence>
<keyword evidence="2" id="KW-0547">Nucleotide-binding</keyword>